<dbReference type="EMBL" id="JAVFWL010000001">
    <property type="protein sequence ID" value="KAK6726117.1"/>
    <property type="molecule type" value="Genomic_DNA"/>
</dbReference>
<protein>
    <submittedName>
        <fullName evidence="2">Uncharacterized protein</fullName>
    </submittedName>
</protein>
<dbReference type="Proteomes" id="UP001303046">
    <property type="component" value="Unassembled WGS sequence"/>
</dbReference>
<proteinExistence type="predicted"/>
<gene>
    <name evidence="2" type="primary">Necator_chrI.g556</name>
    <name evidence="2" type="ORF">RB195_004434</name>
</gene>
<feature type="region of interest" description="Disordered" evidence="1">
    <location>
        <begin position="138"/>
        <end position="176"/>
    </location>
</feature>
<feature type="compositionally biased region" description="Polar residues" evidence="1">
    <location>
        <begin position="138"/>
        <end position="165"/>
    </location>
</feature>
<evidence type="ECO:0000313" key="2">
    <source>
        <dbReference type="EMBL" id="KAK6726117.1"/>
    </source>
</evidence>
<evidence type="ECO:0000313" key="3">
    <source>
        <dbReference type="Proteomes" id="UP001303046"/>
    </source>
</evidence>
<evidence type="ECO:0000256" key="1">
    <source>
        <dbReference type="SAM" id="MobiDB-lite"/>
    </source>
</evidence>
<name>A0ABR1BLF9_NECAM</name>
<feature type="region of interest" description="Disordered" evidence="1">
    <location>
        <begin position="458"/>
        <end position="511"/>
    </location>
</feature>
<reference evidence="2 3" key="1">
    <citation type="submission" date="2023-08" db="EMBL/GenBank/DDBJ databases">
        <title>A Necator americanus chromosomal reference genome.</title>
        <authorList>
            <person name="Ilik V."/>
            <person name="Petrzelkova K.J."/>
            <person name="Pardy F."/>
            <person name="Fuh T."/>
            <person name="Niatou-Singa F.S."/>
            <person name="Gouil Q."/>
            <person name="Baker L."/>
            <person name="Ritchie M.E."/>
            <person name="Jex A.R."/>
            <person name="Gazzola D."/>
            <person name="Li H."/>
            <person name="Toshio Fujiwara R."/>
            <person name="Zhan B."/>
            <person name="Aroian R.V."/>
            <person name="Pafco B."/>
            <person name="Schwarz E.M."/>
        </authorList>
    </citation>
    <scope>NUCLEOTIDE SEQUENCE [LARGE SCALE GENOMIC DNA]</scope>
    <source>
        <strain evidence="2 3">Aroian</strain>
        <tissue evidence="2">Whole animal</tissue>
    </source>
</reference>
<feature type="compositionally biased region" description="Basic and acidic residues" evidence="1">
    <location>
        <begin position="458"/>
        <end position="478"/>
    </location>
</feature>
<accession>A0ABR1BLF9</accession>
<comment type="caution">
    <text evidence="2">The sequence shown here is derived from an EMBL/GenBank/DDBJ whole genome shotgun (WGS) entry which is preliminary data.</text>
</comment>
<organism evidence="2 3">
    <name type="scientific">Necator americanus</name>
    <name type="common">Human hookworm</name>
    <dbReference type="NCBI Taxonomy" id="51031"/>
    <lineage>
        <taxon>Eukaryota</taxon>
        <taxon>Metazoa</taxon>
        <taxon>Ecdysozoa</taxon>
        <taxon>Nematoda</taxon>
        <taxon>Chromadorea</taxon>
        <taxon>Rhabditida</taxon>
        <taxon>Rhabditina</taxon>
        <taxon>Rhabditomorpha</taxon>
        <taxon>Strongyloidea</taxon>
        <taxon>Ancylostomatidae</taxon>
        <taxon>Bunostominae</taxon>
        <taxon>Necator</taxon>
    </lineage>
</organism>
<sequence>MWKTCCLSDSHCFGWNDLATVNLITAHRRAPPLDGDPSSINQYLCITEPALVVLCMIDIGKTVSGRSLSPEAEDVLRTYSDDLLEALIDAACNETKARNSHKIIENDVLRSVKAVSLFPARIVPRATLKIFDIKSTSNRRNDQTQNSGAAAGESQHSTAPNQSSTRPRRPQVDEAKFLEDIRKMKPVEIREPRQFTSHKLTLDPKDIRPRVGAAAVADVASAMERPARHFIGRPQPLITEDRGIVGPMPNIKPNVGATMKVPAFLQALQQRNEMLGFTGNNISQAPHPHPPPLVQQKIQVAPPPPVQRYYSQPQAPPQNFFQPPPNFPIPLDLRQAIQRLHPHQAARIINELLQRQRRQKWVDELERSALMSPTPPLTECDYPLCNGGDHYHCVTSRRSADVTLPLTVRSDVVTTQTPACTREESPPDDNEWEVPEGPVDHLDCAEYYEIVNSKPNAKTKEKLAEHRMPAKASDKDQKSVAAAEGDPGVRKDASPALVTVTPEPPPYFTPKEAERFDKCVKRLQIIANIGRHG</sequence>
<keyword evidence="3" id="KW-1185">Reference proteome</keyword>